<sequence>MAKIAQSYEPSVTYLPFPRKPTQPFREAIRSNRRLFSRRISEQHLFEQVLNSSLHCDHYLLPELDRFRYPATKFPV</sequence>
<comment type="caution">
    <text evidence="1">The sequence shown here is derived from an EMBL/GenBank/DDBJ whole genome shotgun (WGS) entry which is preliminary data.</text>
</comment>
<name>A0ACC0EIH4_9BASI</name>
<reference evidence="2" key="2">
    <citation type="journal article" date="2018" name="Mol. Plant Microbe Interact.">
        <title>Genome sequence resources for the wheat stripe rust pathogen (Puccinia striiformis f. sp. tritici) and the barley stripe rust pathogen (Puccinia striiformis f. sp. hordei).</title>
        <authorList>
            <person name="Xia C."/>
            <person name="Wang M."/>
            <person name="Yin C."/>
            <person name="Cornejo O.E."/>
            <person name="Hulbert S.H."/>
            <person name="Chen X."/>
        </authorList>
    </citation>
    <scope>NUCLEOTIDE SEQUENCE [LARGE SCALE GENOMIC DNA]</scope>
    <source>
        <strain evidence="2">93-210</strain>
    </source>
</reference>
<proteinExistence type="predicted"/>
<accession>A0ACC0EIH4</accession>
<protein>
    <submittedName>
        <fullName evidence="1">Uncharacterized protein</fullName>
    </submittedName>
</protein>
<evidence type="ECO:0000313" key="1">
    <source>
        <dbReference type="EMBL" id="KAI7954250.1"/>
    </source>
</evidence>
<gene>
    <name evidence="1" type="ORF">MJO28_006797</name>
</gene>
<evidence type="ECO:0000313" key="2">
    <source>
        <dbReference type="Proteomes" id="UP001060170"/>
    </source>
</evidence>
<reference evidence="2" key="1">
    <citation type="journal article" date="2018" name="BMC Genomics">
        <title>Genomic insights into host adaptation between the wheat stripe rust pathogen (Puccinia striiformis f. sp. tritici) and the barley stripe rust pathogen (Puccinia striiformis f. sp. hordei).</title>
        <authorList>
            <person name="Xia C."/>
            <person name="Wang M."/>
            <person name="Yin C."/>
            <person name="Cornejo O.E."/>
            <person name="Hulbert S.H."/>
            <person name="Chen X."/>
        </authorList>
    </citation>
    <scope>NUCLEOTIDE SEQUENCE [LARGE SCALE GENOMIC DNA]</scope>
    <source>
        <strain evidence="2">93-210</strain>
    </source>
</reference>
<keyword evidence="2" id="KW-1185">Reference proteome</keyword>
<dbReference type="Proteomes" id="UP001060170">
    <property type="component" value="Chromosome 6"/>
</dbReference>
<reference evidence="1 2" key="3">
    <citation type="journal article" date="2022" name="Microbiol. Spectr.">
        <title>Folding features and dynamics of 3D genome architecture in plant fungal pathogens.</title>
        <authorList>
            <person name="Xia C."/>
        </authorList>
    </citation>
    <scope>NUCLEOTIDE SEQUENCE [LARGE SCALE GENOMIC DNA]</scope>
    <source>
        <strain evidence="1 2">93-210</strain>
    </source>
</reference>
<dbReference type="EMBL" id="CM045870">
    <property type="protein sequence ID" value="KAI7954250.1"/>
    <property type="molecule type" value="Genomic_DNA"/>
</dbReference>
<organism evidence="1 2">
    <name type="scientific">Puccinia striiformis f. sp. tritici</name>
    <dbReference type="NCBI Taxonomy" id="168172"/>
    <lineage>
        <taxon>Eukaryota</taxon>
        <taxon>Fungi</taxon>
        <taxon>Dikarya</taxon>
        <taxon>Basidiomycota</taxon>
        <taxon>Pucciniomycotina</taxon>
        <taxon>Pucciniomycetes</taxon>
        <taxon>Pucciniales</taxon>
        <taxon>Pucciniaceae</taxon>
        <taxon>Puccinia</taxon>
    </lineage>
</organism>